<dbReference type="Proteomes" id="UP000184356">
    <property type="component" value="Unassembled WGS sequence"/>
</dbReference>
<gene>
    <name evidence="2" type="ORF">ASPSYDRAFT_91853</name>
</gene>
<accession>A0A1L9TB55</accession>
<reference evidence="3" key="1">
    <citation type="journal article" date="2017" name="Genome Biol.">
        <title>Comparative genomics reveals high biological diversity and specific adaptations in the industrially and medically important fungal genus Aspergillus.</title>
        <authorList>
            <person name="de Vries R.P."/>
            <person name="Riley R."/>
            <person name="Wiebenga A."/>
            <person name="Aguilar-Osorio G."/>
            <person name="Amillis S."/>
            <person name="Uchima C.A."/>
            <person name="Anderluh G."/>
            <person name="Asadollahi M."/>
            <person name="Askin M."/>
            <person name="Barry K."/>
            <person name="Battaglia E."/>
            <person name="Bayram O."/>
            <person name="Benocci T."/>
            <person name="Braus-Stromeyer S.A."/>
            <person name="Caldana C."/>
            <person name="Canovas D."/>
            <person name="Cerqueira G.C."/>
            <person name="Chen F."/>
            <person name="Chen W."/>
            <person name="Choi C."/>
            <person name="Clum A."/>
            <person name="Dos Santos R.A."/>
            <person name="Damasio A.R."/>
            <person name="Diallinas G."/>
            <person name="Emri T."/>
            <person name="Fekete E."/>
            <person name="Flipphi M."/>
            <person name="Freyberg S."/>
            <person name="Gallo A."/>
            <person name="Gournas C."/>
            <person name="Habgood R."/>
            <person name="Hainaut M."/>
            <person name="Harispe M.L."/>
            <person name="Henrissat B."/>
            <person name="Hilden K.S."/>
            <person name="Hope R."/>
            <person name="Hossain A."/>
            <person name="Karabika E."/>
            <person name="Karaffa L."/>
            <person name="Karanyi Z."/>
            <person name="Krasevec N."/>
            <person name="Kuo A."/>
            <person name="Kusch H."/>
            <person name="LaButti K."/>
            <person name="Lagendijk E.L."/>
            <person name="Lapidus A."/>
            <person name="Levasseur A."/>
            <person name="Lindquist E."/>
            <person name="Lipzen A."/>
            <person name="Logrieco A.F."/>
            <person name="MacCabe A."/>
            <person name="Maekelae M.R."/>
            <person name="Malavazi I."/>
            <person name="Melin P."/>
            <person name="Meyer V."/>
            <person name="Mielnichuk N."/>
            <person name="Miskei M."/>
            <person name="Molnar A.P."/>
            <person name="Mule G."/>
            <person name="Ngan C.Y."/>
            <person name="Orejas M."/>
            <person name="Orosz E."/>
            <person name="Ouedraogo J.P."/>
            <person name="Overkamp K.M."/>
            <person name="Park H.-S."/>
            <person name="Perrone G."/>
            <person name="Piumi F."/>
            <person name="Punt P.J."/>
            <person name="Ram A.F."/>
            <person name="Ramon A."/>
            <person name="Rauscher S."/>
            <person name="Record E."/>
            <person name="Riano-Pachon D.M."/>
            <person name="Robert V."/>
            <person name="Roehrig J."/>
            <person name="Ruller R."/>
            <person name="Salamov A."/>
            <person name="Salih N.S."/>
            <person name="Samson R.A."/>
            <person name="Sandor E."/>
            <person name="Sanguinetti M."/>
            <person name="Schuetze T."/>
            <person name="Sepcic K."/>
            <person name="Shelest E."/>
            <person name="Sherlock G."/>
            <person name="Sophianopoulou V."/>
            <person name="Squina F.M."/>
            <person name="Sun H."/>
            <person name="Susca A."/>
            <person name="Todd R.B."/>
            <person name="Tsang A."/>
            <person name="Unkles S.E."/>
            <person name="van de Wiele N."/>
            <person name="van Rossen-Uffink D."/>
            <person name="Oliveira J.V."/>
            <person name="Vesth T.C."/>
            <person name="Visser J."/>
            <person name="Yu J.-H."/>
            <person name="Zhou M."/>
            <person name="Andersen M.R."/>
            <person name="Archer D.B."/>
            <person name="Baker S.E."/>
            <person name="Benoit I."/>
            <person name="Brakhage A.A."/>
            <person name="Braus G.H."/>
            <person name="Fischer R."/>
            <person name="Frisvad J.C."/>
            <person name="Goldman G.H."/>
            <person name="Houbraken J."/>
            <person name="Oakley B."/>
            <person name="Pocsi I."/>
            <person name="Scazzocchio C."/>
            <person name="Seiboth B."/>
            <person name="vanKuyk P.A."/>
            <person name="Wortman J."/>
            <person name="Dyer P.S."/>
            <person name="Grigoriev I.V."/>
        </authorList>
    </citation>
    <scope>NUCLEOTIDE SEQUENCE [LARGE SCALE GENOMIC DNA]</scope>
    <source>
        <strain evidence="3">CBS 593.65</strain>
    </source>
</reference>
<dbReference type="EMBL" id="KV878590">
    <property type="protein sequence ID" value="OJJ56595.1"/>
    <property type="molecule type" value="Genomic_DNA"/>
</dbReference>
<dbReference type="AlphaFoldDB" id="A0A1L9TB55"/>
<dbReference type="VEuPathDB" id="FungiDB:ASPSYDRAFT_91853"/>
<feature type="region of interest" description="Disordered" evidence="1">
    <location>
        <begin position="27"/>
        <end position="56"/>
    </location>
</feature>
<evidence type="ECO:0000313" key="3">
    <source>
        <dbReference type="Proteomes" id="UP000184356"/>
    </source>
</evidence>
<name>A0A1L9TB55_9EURO</name>
<sequence length="225" mass="25266">MLCPCAKSYFMVEGLQTERPRLVRSKFQQLPSSHSRAPLPMQVRPQSAKEHHQRREYEQDQEAKACSYGPGKAPAILITPIPEEPESAHTEDKDHLSRKILRSNTDDRAKDVRVEVGRTSSRSPTPEAPASDVMKIRVYKRDGNATQIRRKGIKSEEIRLRKGDVVVRGTTPGRKLRRHRISNQLRSGGTTQIRNGSRVPFGTVVLDWVGEKSIAGYMSCGAIPC</sequence>
<feature type="compositionally biased region" description="Basic and acidic residues" evidence="1">
    <location>
        <begin position="47"/>
        <end position="56"/>
    </location>
</feature>
<evidence type="ECO:0000256" key="1">
    <source>
        <dbReference type="SAM" id="MobiDB-lite"/>
    </source>
</evidence>
<evidence type="ECO:0000313" key="2">
    <source>
        <dbReference type="EMBL" id="OJJ56595.1"/>
    </source>
</evidence>
<dbReference type="RefSeq" id="XP_040700401.1">
    <property type="nucleotide sequence ID" value="XM_040852561.1"/>
</dbReference>
<proteinExistence type="predicted"/>
<dbReference type="GeneID" id="63768634"/>
<organism evidence="2 3">
    <name type="scientific">Aspergillus sydowii CBS 593.65</name>
    <dbReference type="NCBI Taxonomy" id="1036612"/>
    <lineage>
        <taxon>Eukaryota</taxon>
        <taxon>Fungi</taxon>
        <taxon>Dikarya</taxon>
        <taxon>Ascomycota</taxon>
        <taxon>Pezizomycotina</taxon>
        <taxon>Eurotiomycetes</taxon>
        <taxon>Eurotiomycetidae</taxon>
        <taxon>Eurotiales</taxon>
        <taxon>Aspergillaceae</taxon>
        <taxon>Aspergillus</taxon>
        <taxon>Aspergillus subgen. Nidulantes</taxon>
    </lineage>
</organism>
<protein>
    <submittedName>
        <fullName evidence="2">Uncharacterized protein</fullName>
    </submittedName>
</protein>
<dbReference type="OrthoDB" id="4475907at2759"/>
<keyword evidence="3" id="KW-1185">Reference proteome</keyword>